<feature type="region of interest" description="Disordered" evidence="1">
    <location>
        <begin position="39"/>
        <end position="59"/>
    </location>
</feature>
<comment type="caution">
    <text evidence="2">The sequence shown here is derived from an EMBL/GenBank/DDBJ whole genome shotgun (WGS) entry which is preliminary data.</text>
</comment>
<dbReference type="Pfam" id="PF09550">
    <property type="entry name" value="Phage_TAC_6"/>
    <property type="match status" value="1"/>
</dbReference>
<dbReference type="EMBL" id="JACIIJ010000016">
    <property type="protein sequence ID" value="MBB6224569.1"/>
    <property type="molecule type" value="Genomic_DNA"/>
</dbReference>
<proteinExistence type="predicted"/>
<evidence type="ECO:0000313" key="3">
    <source>
        <dbReference type="Proteomes" id="UP000517187"/>
    </source>
</evidence>
<sequence length="67" mass="7521">MDDTPFPWRQWMRIGIGGLKWRPPDFWDATLTEFFDGIEGHNEAQGGEPEGGAPKQSELDALVAKYG</sequence>
<gene>
    <name evidence="2" type="ORF">GGE66_005584</name>
</gene>
<name>A0A7W9ZZN7_RHILE</name>
<evidence type="ECO:0000313" key="2">
    <source>
        <dbReference type="EMBL" id="MBB6224569.1"/>
    </source>
</evidence>
<dbReference type="InterPro" id="IPR019056">
    <property type="entry name" value="Phage_TAC_6"/>
</dbReference>
<organism evidence="2 3">
    <name type="scientific">Rhizobium leguminosarum</name>
    <dbReference type="NCBI Taxonomy" id="384"/>
    <lineage>
        <taxon>Bacteria</taxon>
        <taxon>Pseudomonadati</taxon>
        <taxon>Pseudomonadota</taxon>
        <taxon>Alphaproteobacteria</taxon>
        <taxon>Hyphomicrobiales</taxon>
        <taxon>Rhizobiaceae</taxon>
        <taxon>Rhizobium/Agrobacterium group</taxon>
        <taxon>Rhizobium</taxon>
    </lineage>
</organism>
<dbReference type="AlphaFoldDB" id="A0A7W9ZZN7"/>
<evidence type="ECO:0000256" key="1">
    <source>
        <dbReference type="SAM" id="MobiDB-lite"/>
    </source>
</evidence>
<feature type="compositionally biased region" description="Low complexity" evidence="1">
    <location>
        <begin position="43"/>
        <end position="54"/>
    </location>
</feature>
<reference evidence="2 3" key="1">
    <citation type="submission" date="2020-08" db="EMBL/GenBank/DDBJ databases">
        <title>Genomic Encyclopedia of Type Strains, Phase IV (KMG-V): Genome sequencing to study the core and pangenomes of soil and plant-associated prokaryotes.</title>
        <authorList>
            <person name="Whitman W."/>
        </authorList>
    </citation>
    <scope>NUCLEOTIDE SEQUENCE [LARGE SCALE GENOMIC DNA]</scope>
    <source>
        <strain evidence="2 3">SEMIA 4011</strain>
    </source>
</reference>
<protein>
    <submittedName>
        <fullName evidence="2">Putative phage protein (TIGR02216 family)</fullName>
    </submittedName>
</protein>
<dbReference type="RefSeq" id="WP_184696980.1">
    <property type="nucleotide sequence ID" value="NZ_JACIIJ010000016.1"/>
</dbReference>
<dbReference type="Proteomes" id="UP000517187">
    <property type="component" value="Unassembled WGS sequence"/>
</dbReference>
<accession>A0A7W9ZZN7</accession>